<feature type="domain" description="OmpA-like" evidence="4">
    <location>
        <begin position="79"/>
        <end position="204"/>
    </location>
</feature>
<name>A0A3B0Z042_9ZZZZ</name>
<keyword evidence="3" id="KW-0998">Cell outer membrane</keyword>
<dbReference type="Pfam" id="PF00691">
    <property type="entry name" value="OmpA"/>
    <property type="match status" value="1"/>
</dbReference>
<protein>
    <submittedName>
        <fullName evidence="5">Outer membrane protein A</fullName>
    </submittedName>
</protein>
<gene>
    <name evidence="5" type="ORF">MNBD_GAMMA13-770</name>
</gene>
<keyword evidence="2" id="KW-0472">Membrane</keyword>
<evidence type="ECO:0000313" key="5">
    <source>
        <dbReference type="EMBL" id="VAW82330.1"/>
    </source>
</evidence>
<dbReference type="PRINTS" id="PR01021">
    <property type="entry name" value="OMPADOMAIN"/>
</dbReference>
<dbReference type="InterPro" id="IPR006665">
    <property type="entry name" value="OmpA-like"/>
</dbReference>
<comment type="subcellular location">
    <subcellularLocation>
        <location evidence="1">Cell outer membrane</location>
    </subcellularLocation>
</comment>
<dbReference type="Gene3D" id="3.30.1330.60">
    <property type="entry name" value="OmpA-like domain"/>
    <property type="match status" value="1"/>
</dbReference>
<dbReference type="EMBL" id="UOFK01000308">
    <property type="protein sequence ID" value="VAW82330.1"/>
    <property type="molecule type" value="Genomic_DNA"/>
</dbReference>
<proteinExistence type="predicted"/>
<dbReference type="CDD" id="cd07185">
    <property type="entry name" value="OmpA_C-like"/>
    <property type="match status" value="1"/>
</dbReference>
<organism evidence="5">
    <name type="scientific">hydrothermal vent metagenome</name>
    <dbReference type="NCBI Taxonomy" id="652676"/>
    <lineage>
        <taxon>unclassified sequences</taxon>
        <taxon>metagenomes</taxon>
        <taxon>ecological metagenomes</taxon>
    </lineage>
</organism>
<evidence type="ECO:0000256" key="1">
    <source>
        <dbReference type="ARBA" id="ARBA00004442"/>
    </source>
</evidence>
<dbReference type="AlphaFoldDB" id="A0A3B0Z042"/>
<sequence length="215" mass="23067">MKQTGRIFLIACSAVMVGTGEAAPGYVDVGDNSIIRAGSGDCVHTQRWSVPNAIVQCDPEIVAKRDGTDTAAMEVIMVTKRNLIRLKADMLFGFDKASLTDNGKSLLDELMGDLTADNLLDQKILIRGYADRIGSEDYNLALSKQRAEAVGSYLVSRGLVPSFIETSGLGSADPIVDCVGERGASLVNCLAPNRRTEIEFSAVEVTEVEEIVPVK</sequence>
<dbReference type="SUPFAM" id="SSF103088">
    <property type="entry name" value="OmpA-like"/>
    <property type="match status" value="1"/>
</dbReference>
<evidence type="ECO:0000256" key="3">
    <source>
        <dbReference type="ARBA" id="ARBA00023237"/>
    </source>
</evidence>
<dbReference type="InterPro" id="IPR050330">
    <property type="entry name" value="Bact_OuterMem_StrucFunc"/>
</dbReference>
<dbReference type="PANTHER" id="PTHR30329">
    <property type="entry name" value="STATOR ELEMENT OF FLAGELLAR MOTOR COMPLEX"/>
    <property type="match status" value="1"/>
</dbReference>
<dbReference type="PROSITE" id="PS51123">
    <property type="entry name" value="OMPA_2"/>
    <property type="match status" value="1"/>
</dbReference>
<dbReference type="GO" id="GO:0009279">
    <property type="term" value="C:cell outer membrane"/>
    <property type="evidence" value="ECO:0007669"/>
    <property type="project" value="UniProtKB-SubCell"/>
</dbReference>
<dbReference type="InterPro" id="IPR006664">
    <property type="entry name" value="OMP_bac"/>
</dbReference>
<reference evidence="5" key="1">
    <citation type="submission" date="2018-06" db="EMBL/GenBank/DDBJ databases">
        <authorList>
            <person name="Zhirakovskaya E."/>
        </authorList>
    </citation>
    <scope>NUCLEOTIDE SEQUENCE</scope>
</reference>
<evidence type="ECO:0000259" key="4">
    <source>
        <dbReference type="PROSITE" id="PS51123"/>
    </source>
</evidence>
<dbReference type="PANTHER" id="PTHR30329:SF21">
    <property type="entry name" value="LIPOPROTEIN YIAD-RELATED"/>
    <property type="match status" value="1"/>
</dbReference>
<accession>A0A3B0Z042</accession>
<evidence type="ECO:0000256" key="2">
    <source>
        <dbReference type="ARBA" id="ARBA00023136"/>
    </source>
</evidence>
<dbReference type="InterPro" id="IPR036737">
    <property type="entry name" value="OmpA-like_sf"/>
</dbReference>